<dbReference type="GO" id="GO:0005524">
    <property type="term" value="F:ATP binding"/>
    <property type="evidence" value="ECO:0007669"/>
    <property type="project" value="UniProtKB-KW"/>
</dbReference>
<dbReference type="InterPro" id="IPR003439">
    <property type="entry name" value="ABC_transporter-like_ATP-bd"/>
</dbReference>
<evidence type="ECO:0000256" key="1">
    <source>
        <dbReference type="ARBA" id="ARBA00004417"/>
    </source>
</evidence>
<name>A0A940YP34_9BURK</name>
<evidence type="ECO:0000256" key="5">
    <source>
        <dbReference type="ARBA" id="ARBA00022741"/>
    </source>
</evidence>
<keyword evidence="6 10" id="KW-0067">ATP-binding</keyword>
<dbReference type="Pfam" id="PF00005">
    <property type="entry name" value="ABC_tran"/>
    <property type="match status" value="2"/>
</dbReference>
<dbReference type="EMBL" id="JAGQDE010000008">
    <property type="protein sequence ID" value="MBQ0959468.1"/>
    <property type="molecule type" value="Genomic_DNA"/>
</dbReference>
<organism evidence="10 11">
    <name type="scientific">Ideonella aquatica</name>
    <dbReference type="NCBI Taxonomy" id="2824119"/>
    <lineage>
        <taxon>Bacteria</taxon>
        <taxon>Pseudomonadati</taxon>
        <taxon>Pseudomonadota</taxon>
        <taxon>Betaproteobacteria</taxon>
        <taxon>Burkholderiales</taxon>
        <taxon>Sphaerotilaceae</taxon>
        <taxon>Ideonella</taxon>
    </lineage>
</organism>
<dbReference type="PANTHER" id="PTHR43297:SF2">
    <property type="entry name" value="DIPEPTIDE TRANSPORT ATP-BINDING PROTEIN DPPD"/>
    <property type="match status" value="1"/>
</dbReference>
<keyword evidence="11" id="KW-1185">Reference proteome</keyword>
<dbReference type="SUPFAM" id="SSF52540">
    <property type="entry name" value="P-loop containing nucleoside triphosphate hydrolases"/>
    <property type="match status" value="2"/>
</dbReference>
<dbReference type="InterPro" id="IPR017871">
    <property type="entry name" value="ABC_transporter-like_CS"/>
</dbReference>
<feature type="region of interest" description="Disordered" evidence="8">
    <location>
        <begin position="327"/>
        <end position="346"/>
    </location>
</feature>
<dbReference type="FunFam" id="3.40.50.300:FF:000016">
    <property type="entry name" value="Oligopeptide ABC transporter ATP-binding component"/>
    <property type="match status" value="2"/>
</dbReference>
<dbReference type="InterPro" id="IPR013563">
    <property type="entry name" value="Oligopep_ABC_C"/>
</dbReference>
<dbReference type="SMART" id="SM00382">
    <property type="entry name" value="AAA"/>
    <property type="match status" value="2"/>
</dbReference>
<dbReference type="GO" id="GO:0016887">
    <property type="term" value="F:ATP hydrolysis activity"/>
    <property type="evidence" value="ECO:0007669"/>
    <property type="project" value="InterPro"/>
</dbReference>
<protein>
    <submittedName>
        <fullName evidence="10">ABC transporter ATP-binding protein</fullName>
    </submittedName>
</protein>
<accession>A0A940YP34</accession>
<evidence type="ECO:0000256" key="4">
    <source>
        <dbReference type="ARBA" id="ARBA00022475"/>
    </source>
</evidence>
<reference evidence="10" key="1">
    <citation type="submission" date="2021-04" db="EMBL/GenBank/DDBJ databases">
        <title>The genome sequence of Ideonella sp. 4Y11.</title>
        <authorList>
            <person name="Liu Y."/>
        </authorList>
    </citation>
    <scope>NUCLEOTIDE SEQUENCE</scope>
    <source>
        <strain evidence="10">4Y11</strain>
    </source>
</reference>
<sequence>MLDIKNLKVELDGEAGIVRAIDDMRLTLQRGETFALVGESGCGKSMTALALMRLLPENGRVVGGDILIDGEDVLALPESGMRSVRGGRIGMIFQEPSTSLNPVMRVGDQLVEAIETHTQLRGVAAREKAIDWLRRVGIPEPERRIDDYPFRMSGGQKQRVMIAMTLAAEPDYIVADEPTTALDVTIQAQVLDLLRDLQREHGLGLLLITHDLAVVSGMAHRVALMYAGQIIELAPADEFFRAPRHPYAQALLRALPDASRRGTQLSAIPGTVPPLTMSFSGCRFAPRCDRALPQCASTVPALLSQGGAREVRCLLYTDGAVAQGAVAAPQPAPAPTPRNTPSAQDQPLLDVKGLRVRFPIRKGLLQRTQGWFDAVDGVSYQVRAGQTLALVGESGCGKTTSGKAIVQLLRGQATIEGQALLAGQNLFALEGDALRAARRDIQIIFQDPFASLNPRMRVFDILEEGLLSLQPDLDAAARRTRLEALADQVGLRRDALERYPHEFSGGQRQRIAIARALAVRPKLIVCDEPTSALDVSVQAQILNLLKDLQAELGIAYLFITHNIGVVEYIADRVAVMRGGRIVEQGDCADVLQRPQDAYTRRLIDAVPRLHTPA</sequence>
<dbReference type="Pfam" id="PF08352">
    <property type="entry name" value="oligo_HPY"/>
    <property type="match status" value="2"/>
</dbReference>
<evidence type="ECO:0000256" key="3">
    <source>
        <dbReference type="ARBA" id="ARBA00022448"/>
    </source>
</evidence>
<feature type="domain" description="ABC transporter" evidence="9">
    <location>
        <begin position="360"/>
        <end position="603"/>
    </location>
</feature>
<gene>
    <name evidence="10" type="ORF">KAK06_10955</name>
</gene>
<comment type="similarity">
    <text evidence="2">Belongs to the ABC transporter superfamily.</text>
</comment>
<evidence type="ECO:0000256" key="8">
    <source>
        <dbReference type="SAM" id="MobiDB-lite"/>
    </source>
</evidence>
<dbReference type="RefSeq" id="WP_210802111.1">
    <property type="nucleotide sequence ID" value="NZ_JAGQDE010000008.1"/>
</dbReference>
<evidence type="ECO:0000256" key="7">
    <source>
        <dbReference type="ARBA" id="ARBA00023136"/>
    </source>
</evidence>
<dbReference type="NCBIfam" id="NF007739">
    <property type="entry name" value="PRK10419.1"/>
    <property type="match status" value="2"/>
</dbReference>
<dbReference type="PANTHER" id="PTHR43297">
    <property type="entry name" value="OLIGOPEPTIDE TRANSPORT ATP-BINDING PROTEIN APPD"/>
    <property type="match status" value="1"/>
</dbReference>
<dbReference type="NCBIfam" id="NF008453">
    <property type="entry name" value="PRK11308.1"/>
    <property type="match status" value="2"/>
</dbReference>
<dbReference type="PROSITE" id="PS00211">
    <property type="entry name" value="ABC_TRANSPORTER_1"/>
    <property type="match status" value="2"/>
</dbReference>
<dbReference type="InterPro" id="IPR003593">
    <property type="entry name" value="AAA+_ATPase"/>
</dbReference>
<proteinExistence type="inferred from homology"/>
<dbReference type="PROSITE" id="PS50893">
    <property type="entry name" value="ABC_TRANSPORTER_2"/>
    <property type="match status" value="2"/>
</dbReference>
<dbReference type="InterPro" id="IPR027417">
    <property type="entry name" value="P-loop_NTPase"/>
</dbReference>
<dbReference type="NCBIfam" id="TIGR01727">
    <property type="entry name" value="oligo_HPY"/>
    <property type="match status" value="1"/>
</dbReference>
<comment type="caution">
    <text evidence="10">The sequence shown here is derived from an EMBL/GenBank/DDBJ whole genome shotgun (WGS) entry which is preliminary data.</text>
</comment>
<dbReference type="InterPro" id="IPR050388">
    <property type="entry name" value="ABC_Ni/Peptide_Import"/>
</dbReference>
<dbReference type="GO" id="GO:0005886">
    <property type="term" value="C:plasma membrane"/>
    <property type="evidence" value="ECO:0007669"/>
    <property type="project" value="UniProtKB-SubCell"/>
</dbReference>
<keyword evidence="7" id="KW-0472">Membrane</keyword>
<feature type="domain" description="ABC transporter" evidence="9">
    <location>
        <begin position="2"/>
        <end position="252"/>
    </location>
</feature>
<keyword evidence="4" id="KW-1003">Cell membrane</keyword>
<evidence type="ECO:0000313" key="10">
    <source>
        <dbReference type="EMBL" id="MBQ0959468.1"/>
    </source>
</evidence>
<evidence type="ECO:0000313" key="11">
    <source>
        <dbReference type="Proteomes" id="UP000678374"/>
    </source>
</evidence>
<dbReference type="GO" id="GO:0015833">
    <property type="term" value="P:peptide transport"/>
    <property type="evidence" value="ECO:0007669"/>
    <property type="project" value="InterPro"/>
</dbReference>
<dbReference type="CDD" id="cd03257">
    <property type="entry name" value="ABC_NikE_OppD_transporters"/>
    <property type="match status" value="2"/>
</dbReference>
<comment type="subcellular location">
    <subcellularLocation>
        <location evidence="1">Cell inner membrane</location>
        <topology evidence="1">Peripheral membrane protein</topology>
    </subcellularLocation>
</comment>
<dbReference type="Gene3D" id="3.40.50.300">
    <property type="entry name" value="P-loop containing nucleotide triphosphate hydrolases"/>
    <property type="match status" value="2"/>
</dbReference>
<keyword evidence="3" id="KW-0813">Transport</keyword>
<keyword evidence="5" id="KW-0547">Nucleotide-binding</keyword>
<evidence type="ECO:0000259" key="9">
    <source>
        <dbReference type="PROSITE" id="PS50893"/>
    </source>
</evidence>
<evidence type="ECO:0000256" key="6">
    <source>
        <dbReference type="ARBA" id="ARBA00022840"/>
    </source>
</evidence>
<dbReference type="AlphaFoldDB" id="A0A940YP34"/>
<dbReference type="GO" id="GO:0055085">
    <property type="term" value="P:transmembrane transport"/>
    <property type="evidence" value="ECO:0007669"/>
    <property type="project" value="UniProtKB-ARBA"/>
</dbReference>
<dbReference type="Proteomes" id="UP000678374">
    <property type="component" value="Unassembled WGS sequence"/>
</dbReference>
<evidence type="ECO:0000256" key="2">
    <source>
        <dbReference type="ARBA" id="ARBA00005417"/>
    </source>
</evidence>